<organism evidence="2 3">
    <name type="scientific">Aplosporella prunicola CBS 121167</name>
    <dbReference type="NCBI Taxonomy" id="1176127"/>
    <lineage>
        <taxon>Eukaryota</taxon>
        <taxon>Fungi</taxon>
        <taxon>Dikarya</taxon>
        <taxon>Ascomycota</taxon>
        <taxon>Pezizomycotina</taxon>
        <taxon>Dothideomycetes</taxon>
        <taxon>Dothideomycetes incertae sedis</taxon>
        <taxon>Botryosphaeriales</taxon>
        <taxon>Aplosporellaceae</taxon>
        <taxon>Aplosporella</taxon>
    </lineage>
</organism>
<keyword evidence="3" id="KW-1185">Reference proteome</keyword>
<dbReference type="EMBL" id="ML995490">
    <property type="protein sequence ID" value="KAF2140158.1"/>
    <property type="molecule type" value="Genomic_DNA"/>
</dbReference>
<evidence type="ECO:0000313" key="2">
    <source>
        <dbReference type="EMBL" id="KAF2140158.1"/>
    </source>
</evidence>
<feature type="transmembrane region" description="Helical" evidence="1">
    <location>
        <begin position="316"/>
        <end position="336"/>
    </location>
</feature>
<reference evidence="2" key="1">
    <citation type="journal article" date="2020" name="Stud. Mycol.">
        <title>101 Dothideomycetes genomes: a test case for predicting lifestyles and emergence of pathogens.</title>
        <authorList>
            <person name="Haridas S."/>
            <person name="Albert R."/>
            <person name="Binder M."/>
            <person name="Bloem J."/>
            <person name="Labutti K."/>
            <person name="Salamov A."/>
            <person name="Andreopoulos B."/>
            <person name="Baker S."/>
            <person name="Barry K."/>
            <person name="Bills G."/>
            <person name="Bluhm B."/>
            <person name="Cannon C."/>
            <person name="Castanera R."/>
            <person name="Culley D."/>
            <person name="Daum C."/>
            <person name="Ezra D."/>
            <person name="Gonzalez J."/>
            <person name="Henrissat B."/>
            <person name="Kuo A."/>
            <person name="Liang C."/>
            <person name="Lipzen A."/>
            <person name="Lutzoni F."/>
            <person name="Magnuson J."/>
            <person name="Mondo S."/>
            <person name="Nolan M."/>
            <person name="Ohm R."/>
            <person name="Pangilinan J."/>
            <person name="Park H.-J."/>
            <person name="Ramirez L."/>
            <person name="Alfaro M."/>
            <person name="Sun H."/>
            <person name="Tritt A."/>
            <person name="Yoshinaga Y."/>
            <person name="Zwiers L.-H."/>
            <person name="Turgeon B."/>
            <person name="Goodwin S."/>
            <person name="Spatafora J."/>
            <person name="Crous P."/>
            <person name="Grigoriev I."/>
        </authorList>
    </citation>
    <scope>NUCLEOTIDE SEQUENCE</scope>
    <source>
        <strain evidence="2">CBS 121167</strain>
    </source>
</reference>
<dbReference type="PANTHER" id="PTHR33927">
    <property type="entry name" value="TRANSMEMBRANE PROTEIN"/>
    <property type="match status" value="1"/>
</dbReference>
<dbReference type="PANTHER" id="PTHR33927:SF5">
    <property type="entry name" value="ENZYME, PUTATIVE (AFU_ORTHOLOGUE AFUA_8G01222)-RELATED"/>
    <property type="match status" value="1"/>
</dbReference>
<accession>A0A6A6B9C3</accession>
<dbReference type="RefSeq" id="XP_033395871.1">
    <property type="nucleotide sequence ID" value="XM_033543292.1"/>
</dbReference>
<dbReference type="Gene3D" id="3.40.50.80">
    <property type="entry name" value="Nucleotide-binding domain of ferredoxin-NADP reductase (FNR) module"/>
    <property type="match status" value="1"/>
</dbReference>
<protein>
    <recommendedName>
        <fullName evidence="4">Integral membrane protein TmpA</fullName>
    </recommendedName>
</protein>
<keyword evidence="1" id="KW-0472">Membrane</keyword>
<dbReference type="Proteomes" id="UP000799438">
    <property type="component" value="Unassembled WGS sequence"/>
</dbReference>
<gene>
    <name evidence="2" type="ORF">K452DRAFT_309946</name>
</gene>
<dbReference type="OrthoDB" id="3142841at2759"/>
<feature type="transmembrane region" description="Helical" evidence="1">
    <location>
        <begin position="195"/>
        <end position="213"/>
    </location>
</feature>
<name>A0A6A6B9C3_9PEZI</name>
<sequence length="617" mass="69585">MRAMERLNDLSISGRRTIQFPLPSHRATFGEPVVRESITVLHKFANLAEVVQTRPPVNESSITLSEVDEKTDNTIDSSSDTASIASTIVDKEDSFALDSNDDSLPSDYDDSSISSDYKRGSFSSDHKSSHFDPECKNESFASDYKHRSIASTITPYDDYEINELPPLPYYGWLSARNNYRLHEVYYKWFSVYRQIFMVLFAFNLLGLCLFWAFQSCVNTGKDVSDPRNLASYQQLTAVAANLLVSIAFRNEHVVNVLFDTVRSLPLWLPLNIRCAAAKIYHYGGVHSSCAVAATMWYLVYAITLTAEFTRGEQKSVMVGLAWSVLTLMMLILVLAYPTIRNKYHNYFECVHRFVGWTSMGLFWAQMMVGIVLVAKATDRSTSSVLVRTPCFWILVLATVLIIYPWLNLRRRKIEAEPLSAHAIRLHFDYGNFRLCSGIRLTDRPLLETHSFATIPRSDGKPGFEVIISKAGDWTAKIIKNPPTAIWVRGVPIRGVLGIAQIFSPVVIVCTGSGIGPCLSFLRGKPNHNFHLVWGTRDPERTYQPPTLDEVFQHDPQAVILDSTKIGRRPDMTLEAYKAYKRFNAQAIVVISNPKGTKDIVFDMEARGIPAFGPIWDS</sequence>
<dbReference type="AlphaFoldDB" id="A0A6A6B9C3"/>
<dbReference type="InterPro" id="IPR052979">
    <property type="entry name" value="Adenylate-forming_domain"/>
</dbReference>
<proteinExistence type="predicted"/>
<feature type="transmembrane region" description="Helical" evidence="1">
    <location>
        <begin position="386"/>
        <end position="406"/>
    </location>
</feature>
<keyword evidence="1" id="KW-0812">Transmembrane</keyword>
<feature type="transmembrane region" description="Helical" evidence="1">
    <location>
        <begin position="356"/>
        <end position="374"/>
    </location>
</feature>
<evidence type="ECO:0008006" key="4">
    <source>
        <dbReference type="Google" id="ProtNLM"/>
    </source>
</evidence>
<dbReference type="InterPro" id="IPR039261">
    <property type="entry name" value="FNR_nucleotide-bd"/>
</dbReference>
<dbReference type="SUPFAM" id="SSF52343">
    <property type="entry name" value="Ferredoxin reductase-like, C-terminal NADP-linked domain"/>
    <property type="match status" value="1"/>
</dbReference>
<keyword evidence="1" id="KW-1133">Transmembrane helix</keyword>
<dbReference type="GeneID" id="54300789"/>
<evidence type="ECO:0000313" key="3">
    <source>
        <dbReference type="Proteomes" id="UP000799438"/>
    </source>
</evidence>
<evidence type="ECO:0000256" key="1">
    <source>
        <dbReference type="SAM" id="Phobius"/>
    </source>
</evidence>
<feature type="transmembrane region" description="Helical" evidence="1">
    <location>
        <begin position="279"/>
        <end position="304"/>
    </location>
</feature>